<proteinExistence type="predicted"/>
<accession>A0ABP5APH9</accession>
<keyword evidence="1" id="KW-1133">Transmembrane helix</keyword>
<evidence type="ECO:0000313" key="3">
    <source>
        <dbReference type="Proteomes" id="UP001501612"/>
    </source>
</evidence>
<evidence type="ECO:0000256" key="1">
    <source>
        <dbReference type="SAM" id="Phobius"/>
    </source>
</evidence>
<keyword evidence="1" id="KW-0812">Transmembrane</keyword>
<evidence type="ECO:0008006" key="4">
    <source>
        <dbReference type="Google" id="ProtNLM"/>
    </source>
</evidence>
<dbReference type="InterPro" id="IPR008407">
    <property type="entry name" value="Brnchd-chn_aa_trnsp_AzlD"/>
</dbReference>
<sequence>MIVAVAVLTALIKGAGPLVLGSRQLPPRLVGVIVLLPSALLAALVVTTALADGQAIRIGATAAGVATGGVLLLVRAPLVAAVVAAVLVTAGLRALGVA</sequence>
<feature type="transmembrane region" description="Helical" evidence="1">
    <location>
        <begin position="31"/>
        <end position="51"/>
    </location>
</feature>
<dbReference type="Pfam" id="PF05437">
    <property type="entry name" value="AzlD"/>
    <property type="match status" value="1"/>
</dbReference>
<keyword evidence="1" id="KW-0472">Membrane</keyword>
<comment type="caution">
    <text evidence="2">The sequence shown here is derived from an EMBL/GenBank/DDBJ whole genome shotgun (WGS) entry which is preliminary data.</text>
</comment>
<evidence type="ECO:0000313" key="2">
    <source>
        <dbReference type="EMBL" id="GAA1917554.1"/>
    </source>
</evidence>
<dbReference type="EMBL" id="BAAAMY010000004">
    <property type="protein sequence ID" value="GAA1917554.1"/>
    <property type="molecule type" value="Genomic_DNA"/>
</dbReference>
<feature type="transmembrane region" description="Helical" evidence="1">
    <location>
        <begin position="63"/>
        <end position="92"/>
    </location>
</feature>
<dbReference type="Proteomes" id="UP001501612">
    <property type="component" value="Unassembled WGS sequence"/>
</dbReference>
<reference evidence="3" key="1">
    <citation type="journal article" date="2019" name="Int. J. Syst. Evol. Microbiol.">
        <title>The Global Catalogue of Microorganisms (GCM) 10K type strain sequencing project: providing services to taxonomists for standard genome sequencing and annotation.</title>
        <authorList>
            <consortium name="The Broad Institute Genomics Platform"/>
            <consortium name="The Broad Institute Genome Sequencing Center for Infectious Disease"/>
            <person name="Wu L."/>
            <person name="Ma J."/>
        </authorList>
    </citation>
    <scope>NUCLEOTIDE SEQUENCE [LARGE SCALE GENOMIC DNA]</scope>
    <source>
        <strain evidence="3">JCM 14046</strain>
    </source>
</reference>
<organism evidence="2 3">
    <name type="scientific">Nocardioides lentus</name>
    <dbReference type="NCBI Taxonomy" id="338077"/>
    <lineage>
        <taxon>Bacteria</taxon>
        <taxon>Bacillati</taxon>
        <taxon>Actinomycetota</taxon>
        <taxon>Actinomycetes</taxon>
        <taxon>Propionibacteriales</taxon>
        <taxon>Nocardioidaceae</taxon>
        <taxon>Nocardioides</taxon>
    </lineage>
</organism>
<protein>
    <recommendedName>
        <fullName evidence="4">AzlD domain-containing protein</fullName>
    </recommendedName>
</protein>
<keyword evidence="3" id="KW-1185">Reference proteome</keyword>
<name>A0ABP5APH9_9ACTN</name>
<gene>
    <name evidence="2" type="ORF">GCM10009737_18770</name>
</gene>